<evidence type="ECO:0000313" key="3">
    <source>
        <dbReference type="Proteomes" id="UP000245870"/>
    </source>
</evidence>
<feature type="transmembrane region" description="Helical" evidence="1">
    <location>
        <begin position="284"/>
        <end position="306"/>
    </location>
</feature>
<reference evidence="2 3" key="1">
    <citation type="submission" date="2018-05" db="EMBL/GenBank/DDBJ databases">
        <title>Genomic Encyclopedia of Type Strains, Phase IV (KMG-IV): sequencing the most valuable type-strain genomes for metagenomic binning, comparative biology and taxonomic classification.</title>
        <authorList>
            <person name="Goeker M."/>
        </authorList>
    </citation>
    <scope>NUCLEOTIDE SEQUENCE [LARGE SCALE GENOMIC DNA]</scope>
    <source>
        <strain evidence="2 3">DSM 100333</strain>
    </source>
</reference>
<evidence type="ECO:0000256" key="1">
    <source>
        <dbReference type="SAM" id="Phobius"/>
    </source>
</evidence>
<accession>A0A2U0TX76</accession>
<keyword evidence="1" id="KW-1133">Transmembrane helix</keyword>
<name>A0A2U0TX76_9BACT</name>
<gene>
    <name evidence="2" type="ORF">C7379_1279</name>
</gene>
<evidence type="ECO:0008006" key="4">
    <source>
        <dbReference type="Google" id="ProtNLM"/>
    </source>
</evidence>
<feature type="transmembrane region" description="Helical" evidence="1">
    <location>
        <begin position="95"/>
        <end position="113"/>
    </location>
</feature>
<dbReference type="EMBL" id="QENY01000027">
    <property type="protein sequence ID" value="PVX48188.1"/>
    <property type="molecule type" value="Genomic_DNA"/>
</dbReference>
<keyword evidence="3" id="KW-1185">Reference proteome</keyword>
<dbReference type="OrthoDB" id="1062259at2"/>
<proteinExistence type="predicted"/>
<feature type="transmembrane region" description="Helical" evidence="1">
    <location>
        <begin position="243"/>
        <end position="264"/>
    </location>
</feature>
<evidence type="ECO:0000313" key="2">
    <source>
        <dbReference type="EMBL" id="PVX48188.1"/>
    </source>
</evidence>
<dbReference type="RefSeq" id="WP_116617385.1">
    <property type="nucleotide sequence ID" value="NZ_QENY01000027.1"/>
</dbReference>
<keyword evidence="1" id="KW-0812">Transmembrane</keyword>
<comment type="caution">
    <text evidence="2">The sequence shown here is derived from an EMBL/GenBank/DDBJ whole genome shotgun (WGS) entry which is preliminary data.</text>
</comment>
<feature type="transmembrane region" description="Helical" evidence="1">
    <location>
        <begin position="216"/>
        <end position="236"/>
    </location>
</feature>
<sequence>MTFSSLLLAAQGGLQGLSNTISDLSQTIGVDLFEEDIDNVVFQTNEFLCNPDFIGTQGPFWWILQMSMALGALFSIIVGASIAYKMMVKGEPIDVFKILKVLGIAMVMIFWYPPSMTGMGGGSGSILDALAYIPNCIGSYTHDLYEAEAVQVSEKYNELMPLLQKRDTMYQKAAEVEVASEGLQNASSLDVLGQNTSGKDTVDGLKDAARAKKTSVFAGLIIGLDKIVMFFSLVLYRVGWWATIFCQQILLGMLTIFGPIQWAFSVLPKWEGAWAKWIIRYLTVHFYGAMLYFVGFYVLLLFDIVISVQVENLTAITSNVNTMNGYVQNAFMSCGYLLSASVVALRCLNLVPDLAAWMIPEGDTAFSTRNFGEGVASSVKSSAMSVMPRIH</sequence>
<dbReference type="Proteomes" id="UP000245870">
    <property type="component" value="Unassembled WGS sequence"/>
</dbReference>
<keyword evidence="1" id="KW-0472">Membrane</keyword>
<feature type="transmembrane region" description="Helical" evidence="1">
    <location>
        <begin position="60"/>
        <end position="83"/>
    </location>
</feature>
<protein>
    <recommendedName>
        <fullName evidence="4">TrbL/VirB6 plasmid conjugal transfer protein</fullName>
    </recommendedName>
</protein>
<dbReference type="AlphaFoldDB" id="A0A2U0TX76"/>
<organism evidence="2 3">
    <name type="scientific">Hallella colorans</name>
    <dbReference type="NCBI Taxonomy" id="1703337"/>
    <lineage>
        <taxon>Bacteria</taxon>
        <taxon>Pseudomonadati</taxon>
        <taxon>Bacteroidota</taxon>
        <taxon>Bacteroidia</taxon>
        <taxon>Bacteroidales</taxon>
        <taxon>Prevotellaceae</taxon>
        <taxon>Hallella</taxon>
    </lineage>
</organism>